<evidence type="ECO:0000313" key="2">
    <source>
        <dbReference type="Proteomes" id="UP000193391"/>
    </source>
</evidence>
<name>A0A1Y2KZY0_9PROT</name>
<keyword evidence="2" id="KW-1185">Reference proteome</keyword>
<reference evidence="1 2" key="1">
    <citation type="submission" date="2014-03" db="EMBL/GenBank/DDBJ databases">
        <title>The draft genome sequence of Thalassospira mesophila JCM 18969.</title>
        <authorList>
            <person name="Lai Q."/>
            <person name="Shao Z."/>
        </authorList>
    </citation>
    <scope>NUCLEOTIDE SEQUENCE [LARGE SCALE GENOMIC DNA]</scope>
    <source>
        <strain evidence="1 2">JCM 18969</strain>
    </source>
</reference>
<dbReference type="EMBL" id="JFKA01000004">
    <property type="protein sequence ID" value="OSQ38383.1"/>
    <property type="molecule type" value="Genomic_DNA"/>
</dbReference>
<dbReference type="AlphaFoldDB" id="A0A1Y2KZY0"/>
<sequence length="118" mass="12615">MVFAFAALLAVCRGGLFIARPLQPAKAPEAPRFAHNIFYCPHDNINTAATRDGGPLKRTGCNFTTLYQAGKIQTAFLHAAQICASATKSHLQNAIMGAFDTNNAVPHTTSPARKTTKS</sequence>
<accession>A0A1Y2KZY0</accession>
<dbReference type="Proteomes" id="UP000193391">
    <property type="component" value="Unassembled WGS sequence"/>
</dbReference>
<comment type="caution">
    <text evidence="1">The sequence shown here is derived from an EMBL/GenBank/DDBJ whole genome shotgun (WGS) entry which is preliminary data.</text>
</comment>
<gene>
    <name evidence="1" type="ORF">TMES_11050</name>
</gene>
<proteinExistence type="predicted"/>
<organism evidence="1 2">
    <name type="scientific">Thalassospira mesophila</name>
    <dbReference type="NCBI Taxonomy" id="1293891"/>
    <lineage>
        <taxon>Bacteria</taxon>
        <taxon>Pseudomonadati</taxon>
        <taxon>Pseudomonadota</taxon>
        <taxon>Alphaproteobacteria</taxon>
        <taxon>Rhodospirillales</taxon>
        <taxon>Thalassospiraceae</taxon>
        <taxon>Thalassospira</taxon>
    </lineage>
</organism>
<protein>
    <submittedName>
        <fullName evidence="1">Uncharacterized protein</fullName>
    </submittedName>
</protein>
<evidence type="ECO:0000313" key="1">
    <source>
        <dbReference type="EMBL" id="OSQ38383.1"/>
    </source>
</evidence>